<keyword evidence="8" id="KW-0503">Monooxygenase</keyword>
<proteinExistence type="inferred from homology"/>
<dbReference type="InterPro" id="IPR050364">
    <property type="entry name" value="Cytochrome_P450_fung"/>
</dbReference>
<comment type="pathway">
    <text evidence="2">Secondary metabolite biosynthesis.</text>
</comment>
<dbReference type="InterPro" id="IPR001128">
    <property type="entry name" value="Cyt_P450"/>
</dbReference>
<feature type="binding site" description="axial binding residue" evidence="9">
    <location>
        <position position="401"/>
    </location>
    <ligand>
        <name>heme</name>
        <dbReference type="ChEBI" id="CHEBI:30413"/>
    </ligand>
    <ligandPart>
        <name>Fe</name>
        <dbReference type="ChEBI" id="CHEBI:18248"/>
    </ligandPart>
</feature>
<keyword evidence="6" id="KW-0560">Oxidoreductase</keyword>
<dbReference type="GO" id="GO:0020037">
    <property type="term" value="F:heme binding"/>
    <property type="evidence" value="ECO:0007669"/>
    <property type="project" value="InterPro"/>
</dbReference>
<dbReference type="PRINTS" id="PR00463">
    <property type="entry name" value="EP450I"/>
</dbReference>
<organism>
    <name type="scientific">Serpula lacrymans var. lacrymans (strain S7.9)</name>
    <name type="common">Dry rot fungus</name>
    <dbReference type="NCBI Taxonomy" id="578457"/>
    <lineage>
        <taxon>Eukaryota</taxon>
        <taxon>Fungi</taxon>
        <taxon>Dikarya</taxon>
        <taxon>Basidiomycota</taxon>
        <taxon>Agaricomycotina</taxon>
        <taxon>Agaricomycetes</taxon>
        <taxon>Agaricomycetidae</taxon>
        <taxon>Boletales</taxon>
        <taxon>Coniophorineae</taxon>
        <taxon>Serpulaceae</taxon>
        <taxon>Serpula</taxon>
    </lineage>
</organism>
<evidence type="ECO:0000256" key="4">
    <source>
        <dbReference type="ARBA" id="ARBA00022617"/>
    </source>
</evidence>
<gene>
    <name evidence="10" type="ORF">SERLADRAFT_436957</name>
</gene>
<dbReference type="KEGG" id="sla:SERLADRAFT_436957"/>
<dbReference type="SUPFAM" id="SSF48264">
    <property type="entry name" value="Cytochrome P450"/>
    <property type="match status" value="1"/>
</dbReference>
<name>F8NUH9_SERL9</name>
<dbReference type="Gene3D" id="1.10.630.10">
    <property type="entry name" value="Cytochrome P450"/>
    <property type="match status" value="1"/>
</dbReference>
<dbReference type="PRINTS" id="PR00385">
    <property type="entry name" value="P450"/>
</dbReference>
<evidence type="ECO:0000256" key="1">
    <source>
        <dbReference type="ARBA" id="ARBA00001971"/>
    </source>
</evidence>
<dbReference type="EMBL" id="GL945433">
    <property type="protein sequence ID" value="EGO25199.1"/>
    <property type="molecule type" value="Genomic_DNA"/>
</dbReference>
<evidence type="ECO:0000313" key="10">
    <source>
        <dbReference type="EMBL" id="EGO25199.1"/>
    </source>
</evidence>
<dbReference type="InterPro" id="IPR002401">
    <property type="entry name" value="Cyt_P450_E_grp-I"/>
</dbReference>
<dbReference type="GO" id="GO:0016705">
    <property type="term" value="F:oxidoreductase activity, acting on paired donors, with incorporation or reduction of molecular oxygen"/>
    <property type="evidence" value="ECO:0007669"/>
    <property type="project" value="InterPro"/>
</dbReference>
<dbReference type="GO" id="GO:0005506">
    <property type="term" value="F:iron ion binding"/>
    <property type="evidence" value="ECO:0007669"/>
    <property type="project" value="InterPro"/>
</dbReference>
<dbReference type="GO" id="GO:0004497">
    <property type="term" value="F:monooxygenase activity"/>
    <property type="evidence" value="ECO:0007669"/>
    <property type="project" value="UniProtKB-KW"/>
</dbReference>
<dbReference type="PANTHER" id="PTHR46300:SF1">
    <property type="entry name" value="P450, PUTATIVE (EUROFUNG)-RELATED"/>
    <property type="match status" value="1"/>
</dbReference>
<protein>
    <recommendedName>
        <fullName evidence="11">Cytochrome P450</fullName>
    </recommendedName>
</protein>
<dbReference type="AlphaFoldDB" id="F8NUH9"/>
<sequence length="472" mass="52959">MEIDPKVVGGLVCLLLVGAGIKARQSSKASRTLPLPPSPPATHWWWGHEDSAHYRWLKVEEWINEYGPVISIRQGKETVVIIGRHQAAVDIMDKQGGSTVDRPNMVAVADILSGGYRLVFTSGGERFRKMRRQPKAAETYENIQMDHAKDTIIDLMNDPDQYGIHARRYAAAVIQKIAYGKTSPTSADDPEVQQHIPWYGRQLKQWQKEDCQLYTGQLNKVKKQLDDNVDVGPSFGKYLLENKSEYGLTETEMAYLAGGLFAAGSDTTALAICIMIVSAVVHPEAQAKVQAELDSVVGLQRAPTFADADNLPQLKAFILETFRWRPITSSGLSHRANKDIIWGNYLIPAGTTVVGNHWSISRDPDVYPNPDSFQPERWLNGEGKIKDDLKFPTYGFGRRVCVGQHVANRSVYINTVLILWAFRLSLRDSSEQVNDMAFMMGTIPPVTPKISFAKRMDEDKLRYMMETYTEGL</sequence>
<evidence type="ECO:0000256" key="9">
    <source>
        <dbReference type="PIRSR" id="PIRSR602401-1"/>
    </source>
</evidence>
<comment type="cofactor">
    <cofactor evidence="1 9">
        <name>heme</name>
        <dbReference type="ChEBI" id="CHEBI:30413"/>
    </cofactor>
</comment>
<dbReference type="CDD" id="cd11065">
    <property type="entry name" value="CYP64-like"/>
    <property type="match status" value="1"/>
</dbReference>
<reference evidence="10" key="1">
    <citation type="submission" date="2011-04" db="EMBL/GenBank/DDBJ databases">
        <title>Evolution of plant cell wall degrading machinery underlies the functional diversity of forest fungi.</title>
        <authorList>
            <consortium name="US DOE Joint Genome Institute (JGI-PGF)"/>
            <person name="Eastwood D.C."/>
            <person name="Floudas D."/>
            <person name="Binder M."/>
            <person name="Majcherczyk A."/>
            <person name="Schneider P."/>
            <person name="Aerts A."/>
            <person name="Asiegbu F.O."/>
            <person name="Baker S.E."/>
            <person name="Barry K."/>
            <person name="Bendiksby M."/>
            <person name="Blumentritt M."/>
            <person name="Coutinho P.M."/>
            <person name="Cullen D."/>
            <person name="Cullen D."/>
            <person name="Gathman A."/>
            <person name="Goodell B."/>
            <person name="Henrissat B."/>
            <person name="Ihrmark K."/>
            <person name="Kauserud H."/>
            <person name="Kohler A."/>
            <person name="LaButti K."/>
            <person name="Lapidus A."/>
            <person name="Lavin J.L."/>
            <person name="Lee Y.-H."/>
            <person name="Lindquist E."/>
            <person name="Lilly W."/>
            <person name="Lucas S."/>
            <person name="Morin E."/>
            <person name="Murat C."/>
            <person name="Oguiza J.A."/>
            <person name="Park J."/>
            <person name="Pisabarro A.G."/>
            <person name="Riley R."/>
            <person name="Rosling A."/>
            <person name="Salamov A."/>
            <person name="Schmidt O."/>
            <person name="Schmutz J."/>
            <person name="Skrede I."/>
            <person name="Stenlid J."/>
            <person name="Wiebenga A."/>
            <person name="Xie X."/>
            <person name="Kues U."/>
            <person name="Hibbett D.S."/>
            <person name="Hoffmeister D."/>
            <person name="Hogberg N."/>
            <person name="Martin F."/>
            <person name="Grigoriev I.V."/>
            <person name="Watkinson S.C."/>
        </authorList>
    </citation>
    <scope>NUCLEOTIDE SEQUENCE</scope>
    <source>
        <strain evidence="10">S7.9</strain>
    </source>
</reference>
<accession>F8NUH9</accession>
<dbReference type="InterPro" id="IPR036396">
    <property type="entry name" value="Cyt_P450_sf"/>
</dbReference>
<dbReference type="GeneID" id="18814780"/>
<dbReference type="Pfam" id="PF00067">
    <property type="entry name" value="p450"/>
    <property type="match status" value="2"/>
</dbReference>
<evidence type="ECO:0000256" key="6">
    <source>
        <dbReference type="ARBA" id="ARBA00023002"/>
    </source>
</evidence>
<dbReference type="HOGENOM" id="CLU_001570_2_1_1"/>
<keyword evidence="4 9" id="KW-0349">Heme</keyword>
<evidence type="ECO:0000256" key="5">
    <source>
        <dbReference type="ARBA" id="ARBA00022723"/>
    </source>
</evidence>
<comment type="similarity">
    <text evidence="3">Belongs to the cytochrome P450 family.</text>
</comment>
<dbReference type="Proteomes" id="UP000008064">
    <property type="component" value="Unassembled WGS sequence"/>
</dbReference>
<keyword evidence="5 9" id="KW-0479">Metal-binding</keyword>
<dbReference type="RefSeq" id="XP_007317321.1">
    <property type="nucleotide sequence ID" value="XM_007317259.1"/>
</dbReference>
<evidence type="ECO:0000256" key="2">
    <source>
        <dbReference type="ARBA" id="ARBA00005179"/>
    </source>
</evidence>
<keyword evidence="7 9" id="KW-0408">Iron</keyword>
<dbReference type="OrthoDB" id="2789670at2759"/>
<evidence type="ECO:0000256" key="8">
    <source>
        <dbReference type="ARBA" id="ARBA00023033"/>
    </source>
</evidence>
<dbReference type="PANTHER" id="PTHR46300">
    <property type="entry name" value="P450, PUTATIVE (EUROFUNG)-RELATED-RELATED"/>
    <property type="match status" value="1"/>
</dbReference>
<evidence type="ECO:0008006" key="11">
    <source>
        <dbReference type="Google" id="ProtNLM"/>
    </source>
</evidence>
<evidence type="ECO:0000256" key="3">
    <source>
        <dbReference type="ARBA" id="ARBA00010617"/>
    </source>
</evidence>
<evidence type="ECO:0000256" key="7">
    <source>
        <dbReference type="ARBA" id="ARBA00023004"/>
    </source>
</evidence>